<dbReference type="GO" id="GO:0008270">
    <property type="term" value="F:zinc ion binding"/>
    <property type="evidence" value="ECO:0007669"/>
    <property type="project" value="InterPro"/>
</dbReference>
<dbReference type="Gene3D" id="1.10.390.10">
    <property type="entry name" value="Neutral Protease Domain 2"/>
    <property type="match status" value="1"/>
</dbReference>
<dbReference type="SUPFAM" id="SSF55486">
    <property type="entry name" value="Metalloproteases ('zincins'), catalytic domain"/>
    <property type="match status" value="1"/>
</dbReference>
<dbReference type="GO" id="GO:0006508">
    <property type="term" value="P:proteolysis"/>
    <property type="evidence" value="ECO:0007669"/>
    <property type="project" value="UniProtKB-KW"/>
</dbReference>
<comment type="subcellular location">
    <subcellularLocation>
        <location evidence="2 11">Secreted</location>
    </subcellularLocation>
</comment>
<evidence type="ECO:0000256" key="11">
    <source>
        <dbReference type="RuleBase" id="RU364017"/>
    </source>
</evidence>
<keyword evidence="14" id="KW-1185">Reference proteome</keyword>
<feature type="compositionally biased region" description="Basic and acidic residues" evidence="12">
    <location>
        <begin position="412"/>
        <end position="426"/>
    </location>
</feature>
<keyword evidence="10 11" id="KW-0865">Zymogen</keyword>
<evidence type="ECO:0000256" key="9">
    <source>
        <dbReference type="ARBA" id="ARBA00023049"/>
    </source>
</evidence>
<evidence type="ECO:0000256" key="1">
    <source>
        <dbReference type="ARBA" id="ARBA00001947"/>
    </source>
</evidence>
<evidence type="ECO:0000256" key="2">
    <source>
        <dbReference type="ARBA" id="ARBA00004613"/>
    </source>
</evidence>
<evidence type="ECO:0000313" key="13">
    <source>
        <dbReference type="EMBL" id="KIO19795.1"/>
    </source>
</evidence>
<dbReference type="HOGENOM" id="CLU_644346_0_0_1"/>
<dbReference type="EC" id="3.4.24.-" evidence="11"/>
<evidence type="ECO:0000256" key="12">
    <source>
        <dbReference type="SAM" id="MobiDB-lite"/>
    </source>
</evidence>
<reference evidence="14" key="2">
    <citation type="submission" date="2015-01" db="EMBL/GenBank/DDBJ databases">
        <title>Evolutionary Origins and Diversification of the Mycorrhizal Mutualists.</title>
        <authorList>
            <consortium name="DOE Joint Genome Institute"/>
            <consortium name="Mycorrhizal Genomics Consortium"/>
            <person name="Kohler A."/>
            <person name="Kuo A."/>
            <person name="Nagy L.G."/>
            <person name="Floudas D."/>
            <person name="Copeland A."/>
            <person name="Barry K.W."/>
            <person name="Cichocki N."/>
            <person name="Veneault-Fourrey C."/>
            <person name="LaButti K."/>
            <person name="Lindquist E.A."/>
            <person name="Lipzen A."/>
            <person name="Lundell T."/>
            <person name="Morin E."/>
            <person name="Murat C."/>
            <person name="Riley R."/>
            <person name="Ohm R."/>
            <person name="Sun H."/>
            <person name="Tunlid A."/>
            <person name="Henrissat B."/>
            <person name="Grigoriev I.V."/>
            <person name="Hibbett D.S."/>
            <person name="Martin F."/>
        </authorList>
    </citation>
    <scope>NUCLEOTIDE SEQUENCE [LARGE SCALE GENOMIC DNA]</scope>
    <source>
        <strain evidence="14">MUT 4182</strain>
    </source>
</reference>
<keyword evidence="4 11" id="KW-0964">Secreted</keyword>
<reference evidence="13 14" key="1">
    <citation type="submission" date="2014-04" db="EMBL/GenBank/DDBJ databases">
        <authorList>
            <consortium name="DOE Joint Genome Institute"/>
            <person name="Kuo A."/>
            <person name="Girlanda M."/>
            <person name="Perotto S."/>
            <person name="Kohler A."/>
            <person name="Nagy L.G."/>
            <person name="Floudas D."/>
            <person name="Copeland A."/>
            <person name="Barry K.W."/>
            <person name="Cichocki N."/>
            <person name="Veneault-Fourrey C."/>
            <person name="LaButti K."/>
            <person name="Lindquist E.A."/>
            <person name="Lipzen A."/>
            <person name="Lundell T."/>
            <person name="Morin E."/>
            <person name="Murat C."/>
            <person name="Sun H."/>
            <person name="Tunlid A."/>
            <person name="Henrissat B."/>
            <person name="Grigoriev I.V."/>
            <person name="Hibbett D.S."/>
            <person name="Martin F."/>
            <person name="Nordberg H.P."/>
            <person name="Cantor M.N."/>
            <person name="Hua S.X."/>
        </authorList>
    </citation>
    <scope>NUCLEOTIDE SEQUENCE [LARGE SCALE GENOMIC DNA]</scope>
    <source>
        <strain evidence="13 14">MUT 4182</strain>
    </source>
</reference>
<evidence type="ECO:0000256" key="7">
    <source>
        <dbReference type="ARBA" id="ARBA00022801"/>
    </source>
</evidence>
<dbReference type="GO" id="GO:0005615">
    <property type="term" value="C:extracellular space"/>
    <property type="evidence" value="ECO:0007669"/>
    <property type="project" value="InterPro"/>
</dbReference>
<dbReference type="GO" id="GO:0004222">
    <property type="term" value="F:metalloendopeptidase activity"/>
    <property type="evidence" value="ECO:0007669"/>
    <property type="project" value="InterPro"/>
</dbReference>
<sequence length="426" mass="46777">MHDYSNTAHVYQECGHLEMREPLDLSTPSPFKDIDFYTYSELEQLVREDQSELMKKEGITDPAVAAVLLVVSFSHGENDAFWEVKRSPGVALRNIKSLRRPESGRYVFELKNVPGADGSVNATLVYVQTPPRQPPEFFDFEEDNDESETGPTSSLTRAWKLSILFKNGRKFDGYVEAGFPGALIRLLDLSILPEQPQGLSSSPPSEVLDALSEGEERGESCFGWGESAAIREGVKQFVGSWGTDGGKTQLVSKEGEMSKPSTYRSLNRPLYWGFERMGRVWAEILDSVNQTVSTLGNEGTSEDEVSADSNPSDSTPETQTASKNSILASLISTSLTLLPCNPTFLMARDALIQADRIIFGGNHTCDLWRGFAEQGLGVSAQGAAEMAWTPWGGGKRKDGFDTPVECTSVGREGMKGDAMKNSRDEL</sequence>
<proteinExistence type="inferred from homology"/>
<dbReference type="EMBL" id="KN823202">
    <property type="protein sequence ID" value="KIO19795.1"/>
    <property type="molecule type" value="Genomic_DNA"/>
</dbReference>
<dbReference type="PANTHER" id="PTHR33478">
    <property type="entry name" value="EXTRACELLULAR METALLOPROTEINASE MEP"/>
    <property type="match status" value="1"/>
</dbReference>
<feature type="region of interest" description="Disordered" evidence="12">
    <location>
        <begin position="293"/>
        <end position="321"/>
    </location>
</feature>
<dbReference type="OrthoDB" id="3227768at2759"/>
<dbReference type="Proteomes" id="UP000054248">
    <property type="component" value="Unassembled WGS sequence"/>
</dbReference>
<evidence type="ECO:0000256" key="6">
    <source>
        <dbReference type="ARBA" id="ARBA00022723"/>
    </source>
</evidence>
<evidence type="ECO:0000256" key="8">
    <source>
        <dbReference type="ARBA" id="ARBA00022833"/>
    </source>
</evidence>
<protein>
    <recommendedName>
        <fullName evidence="11">Extracellular metalloproteinase</fullName>
        <ecNumber evidence="11">3.4.24.-</ecNumber>
    </recommendedName>
    <alternativeName>
        <fullName evidence="11">Fungalysin</fullName>
    </alternativeName>
</protein>
<keyword evidence="9 11" id="KW-0482">Metalloprotease</keyword>
<evidence type="ECO:0000256" key="5">
    <source>
        <dbReference type="ARBA" id="ARBA00022670"/>
    </source>
</evidence>
<keyword evidence="7 11" id="KW-0378">Hydrolase</keyword>
<dbReference type="InterPro" id="IPR027268">
    <property type="entry name" value="Peptidase_M4/M1_CTD_sf"/>
</dbReference>
<feature type="region of interest" description="Disordered" evidence="12">
    <location>
        <begin position="399"/>
        <end position="426"/>
    </location>
</feature>
<dbReference type="Pfam" id="PF02128">
    <property type="entry name" value="Peptidase_M36"/>
    <property type="match status" value="1"/>
</dbReference>
<dbReference type="InterPro" id="IPR001842">
    <property type="entry name" value="Peptidase_M36"/>
</dbReference>
<evidence type="ECO:0000313" key="14">
    <source>
        <dbReference type="Proteomes" id="UP000054248"/>
    </source>
</evidence>
<name>A0A0C3PXI6_9AGAM</name>
<keyword evidence="6 11" id="KW-0479">Metal-binding</keyword>
<comment type="cofactor">
    <cofactor evidence="1 11">
        <name>Zn(2+)</name>
        <dbReference type="ChEBI" id="CHEBI:29105"/>
    </cofactor>
</comment>
<keyword evidence="5 11" id="KW-0645">Protease</keyword>
<evidence type="ECO:0000256" key="4">
    <source>
        <dbReference type="ARBA" id="ARBA00022525"/>
    </source>
</evidence>
<accession>A0A0C3PXI6</accession>
<evidence type="ECO:0000256" key="10">
    <source>
        <dbReference type="ARBA" id="ARBA00023145"/>
    </source>
</evidence>
<organism evidence="13 14">
    <name type="scientific">Tulasnella calospora MUT 4182</name>
    <dbReference type="NCBI Taxonomy" id="1051891"/>
    <lineage>
        <taxon>Eukaryota</taxon>
        <taxon>Fungi</taxon>
        <taxon>Dikarya</taxon>
        <taxon>Basidiomycota</taxon>
        <taxon>Agaricomycotina</taxon>
        <taxon>Agaricomycetes</taxon>
        <taxon>Cantharellales</taxon>
        <taxon>Tulasnellaceae</taxon>
        <taxon>Tulasnella</taxon>
    </lineage>
</organism>
<evidence type="ECO:0000256" key="3">
    <source>
        <dbReference type="ARBA" id="ARBA00006006"/>
    </source>
</evidence>
<comment type="similarity">
    <text evidence="3 11">Belongs to the peptidase M36 family.</text>
</comment>
<gene>
    <name evidence="13" type="ORF">M407DRAFT_11223</name>
</gene>
<dbReference type="InterPro" id="IPR050371">
    <property type="entry name" value="Fungal_virulence_M36"/>
</dbReference>
<keyword evidence="8 11" id="KW-0862">Zinc</keyword>
<dbReference type="AlphaFoldDB" id="A0A0C3PXI6"/>
<dbReference type="STRING" id="1051891.A0A0C3PXI6"/>
<dbReference type="PANTHER" id="PTHR33478:SF1">
    <property type="entry name" value="EXTRACELLULAR METALLOPROTEINASE MEP"/>
    <property type="match status" value="1"/>
</dbReference>
<feature type="compositionally biased region" description="Polar residues" evidence="12">
    <location>
        <begin position="307"/>
        <end position="321"/>
    </location>
</feature>